<evidence type="ECO:0000313" key="8">
    <source>
        <dbReference type="EMBL" id="PJF35667.1"/>
    </source>
</evidence>
<reference evidence="8 9" key="1">
    <citation type="submission" date="2017-11" db="EMBL/GenBank/DDBJ databases">
        <title>Evolution of Phototrophy in the Chloroflexi Phylum Driven by Horizontal Gene Transfer.</title>
        <authorList>
            <person name="Ward L.M."/>
            <person name="Hemp J."/>
            <person name="Shih P.M."/>
            <person name="Mcglynn S.E."/>
            <person name="Fischer W."/>
        </authorList>
    </citation>
    <scope>NUCLEOTIDE SEQUENCE [LARGE SCALE GENOMIC DNA]</scope>
    <source>
        <strain evidence="8">JP3_13</strain>
    </source>
</reference>
<dbReference type="Pfam" id="PF00107">
    <property type="entry name" value="ADH_zinc_N"/>
    <property type="match status" value="1"/>
</dbReference>
<dbReference type="Pfam" id="PF08240">
    <property type="entry name" value="ADH_N"/>
    <property type="match status" value="1"/>
</dbReference>
<comment type="similarity">
    <text evidence="2 6">Belongs to the zinc-containing alcohol dehydrogenase family.</text>
</comment>
<protein>
    <submittedName>
        <fullName evidence="8">Alcohol dehydrogenase</fullName>
    </submittedName>
</protein>
<comment type="caution">
    <text evidence="8">The sequence shown here is derived from an EMBL/GenBank/DDBJ whole genome shotgun (WGS) entry which is preliminary data.</text>
</comment>
<dbReference type="InterPro" id="IPR013154">
    <property type="entry name" value="ADH-like_N"/>
</dbReference>
<dbReference type="Gene3D" id="3.40.50.720">
    <property type="entry name" value="NAD(P)-binding Rossmann-like Domain"/>
    <property type="match status" value="1"/>
</dbReference>
<evidence type="ECO:0000256" key="4">
    <source>
        <dbReference type="ARBA" id="ARBA00022833"/>
    </source>
</evidence>
<accession>A0A2M8PDP7</accession>
<dbReference type="PANTHER" id="PTHR43161">
    <property type="entry name" value="SORBITOL DEHYDROGENASE"/>
    <property type="match status" value="1"/>
</dbReference>
<dbReference type="InterPro" id="IPR036291">
    <property type="entry name" value="NAD(P)-bd_dom_sf"/>
</dbReference>
<dbReference type="SUPFAM" id="SSF51735">
    <property type="entry name" value="NAD(P)-binding Rossmann-fold domains"/>
    <property type="match status" value="1"/>
</dbReference>
<evidence type="ECO:0000256" key="5">
    <source>
        <dbReference type="ARBA" id="ARBA00023002"/>
    </source>
</evidence>
<dbReference type="InterPro" id="IPR013149">
    <property type="entry name" value="ADH-like_C"/>
</dbReference>
<dbReference type="AlphaFoldDB" id="A0A2M8PDP7"/>
<dbReference type="EMBL" id="PGTM01000124">
    <property type="protein sequence ID" value="PJF35667.1"/>
    <property type="molecule type" value="Genomic_DNA"/>
</dbReference>
<evidence type="ECO:0000256" key="3">
    <source>
        <dbReference type="ARBA" id="ARBA00022723"/>
    </source>
</evidence>
<keyword evidence="4 6" id="KW-0862">Zinc</keyword>
<dbReference type="SUPFAM" id="SSF50129">
    <property type="entry name" value="GroES-like"/>
    <property type="match status" value="1"/>
</dbReference>
<dbReference type="GO" id="GO:0008270">
    <property type="term" value="F:zinc ion binding"/>
    <property type="evidence" value="ECO:0007669"/>
    <property type="project" value="InterPro"/>
</dbReference>
<dbReference type="InterPro" id="IPR020843">
    <property type="entry name" value="ER"/>
</dbReference>
<gene>
    <name evidence="8" type="ORF">CUN49_09420</name>
</gene>
<dbReference type="InterPro" id="IPR011032">
    <property type="entry name" value="GroES-like_sf"/>
</dbReference>
<organism evidence="8 9">
    <name type="scientific">Candidatus Thermofonsia Clade 1 bacterium</name>
    <dbReference type="NCBI Taxonomy" id="2364210"/>
    <lineage>
        <taxon>Bacteria</taxon>
        <taxon>Bacillati</taxon>
        <taxon>Chloroflexota</taxon>
        <taxon>Candidatus Thermofontia</taxon>
        <taxon>Candidatus Thermofonsia Clade 1</taxon>
    </lineage>
</organism>
<dbReference type="SMART" id="SM00829">
    <property type="entry name" value="PKS_ER"/>
    <property type="match status" value="1"/>
</dbReference>
<keyword evidence="5" id="KW-0560">Oxidoreductase</keyword>
<name>A0A2M8PDP7_9CHLR</name>
<proteinExistence type="inferred from homology"/>
<dbReference type="PANTHER" id="PTHR43161:SF9">
    <property type="entry name" value="SORBITOL DEHYDROGENASE"/>
    <property type="match status" value="1"/>
</dbReference>
<sequence length="365" mass="39485">MSALCLRAKPSQRQNSAMQAAFFHGVRDVRVREIADAEPRAGEVLLEVRAVGICGSDLHTYLLGNIGGVSSREPIVLGHEASGVILALGAEVPPHLRVGQRVAIDPATPCLQCEFCQHGQQHLCLNLKFMGYFPQHGAMQERMTHPARSVVPVPDSISDVGAAMLEPLGVALHAARLGAVQHGEDVLVTGCGTIGLLCVRLARLAGARHIFATDRYAWRLDMAANFGADYCLNIDRVDPVEEVLRLTNKRGVDVAFEAAWVTPTANQCALAARNGGRVIIVGIPAEDEFTLKASVVRRKELTIIYSRRMNHTYEAAIALAERGLIDLDALGKHQMPLARVAEAFKAAADYHNGVVRAMVMPQMKG</sequence>
<evidence type="ECO:0000259" key="7">
    <source>
        <dbReference type="SMART" id="SM00829"/>
    </source>
</evidence>
<evidence type="ECO:0000313" key="9">
    <source>
        <dbReference type="Proteomes" id="UP000229681"/>
    </source>
</evidence>
<dbReference type="Proteomes" id="UP000229681">
    <property type="component" value="Unassembled WGS sequence"/>
</dbReference>
<evidence type="ECO:0000256" key="1">
    <source>
        <dbReference type="ARBA" id="ARBA00001947"/>
    </source>
</evidence>
<dbReference type="InterPro" id="IPR002328">
    <property type="entry name" value="ADH_Zn_CS"/>
</dbReference>
<dbReference type="GO" id="GO:0016491">
    <property type="term" value="F:oxidoreductase activity"/>
    <property type="evidence" value="ECO:0007669"/>
    <property type="project" value="UniProtKB-KW"/>
</dbReference>
<dbReference type="Gene3D" id="3.90.180.10">
    <property type="entry name" value="Medium-chain alcohol dehydrogenases, catalytic domain"/>
    <property type="match status" value="1"/>
</dbReference>
<evidence type="ECO:0000256" key="2">
    <source>
        <dbReference type="ARBA" id="ARBA00008072"/>
    </source>
</evidence>
<comment type="cofactor">
    <cofactor evidence="1 6">
        <name>Zn(2+)</name>
        <dbReference type="ChEBI" id="CHEBI:29105"/>
    </cofactor>
</comment>
<dbReference type="PROSITE" id="PS00059">
    <property type="entry name" value="ADH_ZINC"/>
    <property type="match status" value="1"/>
</dbReference>
<keyword evidence="3 6" id="KW-0479">Metal-binding</keyword>
<evidence type="ECO:0000256" key="6">
    <source>
        <dbReference type="RuleBase" id="RU361277"/>
    </source>
</evidence>
<feature type="domain" description="Enoyl reductase (ER)" evidence="7">
    <location>
        <begin position="25"/>
        <end position="355"/>
    </location>
</feature>